<dbReference type="Pfam" id="PF00155">
    <property type="entry name" value="Aminotran_1_2"/>
    <property type="match status" value="1"/>
</dbReference>
<evidence type="ECO:0000256" key="2">
    <source>
        <dbReference type="ARBA" id="ARBA00007970"/>
    </source>
</evidence>
<comment type="pathway">
    <text evidence="1">Amino-acid biosynthesis; L-histidine biosynthesis; L-histidine from 5-phospho-alpha-D-ribose 1-diphosphate: step 7/9.</text>
</comment>
<dbReference type="Gene3D" id="3.40.640.10">
    <property type="entry name" value="Type I PLP-dependent aspartate aminotransferase-like (Major domain)"/>
    <property type="match status" value="1"/>
</dbReference>
<reference evidence="12" key="1">
    <citation type="journal article" date="2019" name="Int. J. Syst. Evol. Microbiol.">
        <title>The Global Catalogue of Microorganisms (GCM) 10K type strain sequencing project: providing services to taxonomists for standard genome sequencing and annotation.</title>
        <authorList>
            <consortium name="The Broad Institute Genomics Platform"/>
            <consortium name="The Broad Institute Genome Sequencing Center for Infectious Disease"/>
            <person name="Wu L."/>
            <person name="Ma J."/>
        </authorList>
    </citation>
    <scope>NUCLEOTIDE SEQUENCE [LARGE SCALE GENOMIC DNA]</scope>
    <source>
        <strain evidence="12">SYNS20</strain>
    </source>
</reference>
<comment type="catalytic activity">
    <reaction evidence="9">
        <text>L-histidinol phosphate + 2-oxoglutarate = 3-(imidazol-4-yl)-2-oxopropyl phosphate + L-glutamate</text>
        <dbReference type="Rhea" id="RHEA:23744"/>
        <dbReference type="ChEBI" id="CHEBI:16810"/>
        <dbReference type="ChEBI" id="CHEBI:29985"/>
        <dbReference type="ChEBI" id="CHEBI:57766"/>
        <dbReference type="ChEBI" id="CHEBI:57980"/>
        <dbReference type="EC" id="2.6.1.9"/>
    </reaction>
</comment>
<dbReference type="PANTHER" id="PTHR43643:SF6">
    <property type="entry name" value="HISTIDINOL-PHOSPHATE AMINOTRANSFERASE"/>
    <property type="match status" value="1"/>
</dbReference>
<proteinExistence type="inferred from homology"/>
<dbReference type="InterPro" id="IPR015424">
    <property type="entry name" value="PyrdxlP-dep_Trfase"/>
</dbReference>
<evidence type="ECO:0000256" key="1">
    <source>
        <dbReference type="ARBA" id="ARBA00005011"/>
    </source>
</evidence>
<dbReference type="RefSeq" id="WP_381828969.1">
    <property type="nucleotide sequence ID" value="NZ_JBHTCF010000003.1"/>
</dbReference>
<dbReference type="InterPro" id="IPR015422">
    <property type="entry name" value="PyrdxlP-dep_Trfase_small"/>
</dbReference>
<feature type="domain" description="Aminotransferase class I/classII large" evidence="10">
    <location>
        <begin position="28"/>
        <end position="344"/>
    </location>
</feature>
<evidence type="ECO:0000259" key="10">
    <source>
        <dbReference type="Pfam" id="PF00155"/>
    </source>
</evidence>
<sequence length="364" mass="38079">MTAAPALEALLPPGVTVRERRAADPRTNLSSNELYHPRAAGLVAELIDGFDPATLGHYPVQEPAAEAAGALLGLDPAHLLLAAGSDSVIRLLLASLRGHFPGGILLQEPNYEAWTQAAESPHWHIERRASPDATATGSVEAVQRAAATAAPALVVVSWPNGPAGHTPPLGQIAELADQCARKGHLLIVDGCYAGFAGSPLDVARLAGEHCLVLLSWSKMFGFAGGRLAVAGGGPALIHRLRAARQEDHVGVLALHALSRTARVYDRFTGIWRDIARTREAIRQRLGAHGIAVPPSGGNFLHVPRPTAAGAAELTAALSRAGYRVRDMGATTGLERHVRFTVAHGPLGAHFLDTLESALTAGEAA</sequence>
<dbReference type="SUPFAM" id="SSF53383">
    <property type="entry name" value="PLP-dependent transferases"/>
    <property type="match status" value="1"/>
</dbReference>
<evidence type="ECO:0000256" key="9">
    <source>
        <dbReference type="ARBA" id="ARBA00047481"/>
    </source>
</evidence>
<dbReference type="InterPro" id="IPR050106">
    <property type="entry name" value="HistidinolP_aminotransfase"/>
</dbReference>
<evidence type="ECO:0000256" key="4">
    <source>
        <dbReference type="ARBA" id="ARBA00022576"/>
    </source>
</evidence>
<dbReference type="EMBL" id="JBHTCF010000003">
    <property type="protein sequence ID" value="MFC7304495.1"/>
    <property type="molecule type" value="Genomic_DNA"/>
</dbReference>
<protein>
    <recommendedName>
        <fullName evidence="3">histidinol-phosphate transaminase</fullName>
        <ecNumber evidence="3">2.6.1.9</ecNumber>
    </recommendedName>
</protein>
<evidence type="ECO:0000313" key="11">
    <source>
        <dbReference type="EMBL" id="MFC7304495.1"/>
    </source>
</evidence>
<accession>A0ABW2JGE3</accession>
<gene>
    <name evidence="11" type="ORF">ACFQVC_09755</name>
</gene>
<keyword evidence="7" id="KW-0663">Pyridoxal phosphate</keyword>
<keyword evidence="4 11" id="KW-0032">Aminotransferase</keyword>
<comment type="caution">
    <text evidence="11">The sequence shown here is derived from an EMBL/GenBank/DDBJ whole genome shotgun (WGS) entry which is preliminary data.</text>
</comment>
<dbReference type="PANTHER" id="PTHR43643">
    <property type="entry name" value="HISTIDINOL-PHOSPHATE AMINOTRANSFERASE 2"/>
    <property type="match status" value="1"/>
</dbReference>
<dbReference type="Proteomes" id="UP001596523">
    <property type="component" value="Unassembled WGS sequence"/>
</dbReference>
<name>A0ABW2JGE3_9ACTN</name>
<dbReference type="Gene3D" id="3.90.1150.10">
    <property type="entry name" value="Aspartate Aminotransferase, domain 1"/>
    <property type="match status" value="1"/>
</dbReference>
<keyword evidence="12" id="KW-1185">Reference proteome</keyword>
<evidence type="ECO:0000256" key="5">
    <source>
        <dbReference type="ARBA" id="ARBA00022605"/>
    </source>
</evidence>
<comment type="similarity">
    <text evidence="2">Belongs to the class-II pyridoxal-phosphate-dependent aminotransferase family. Histidinol-phosphate aminotransferase subfamily.</text>
</comment>
<evidence type="ECO:0000256" key="6">
    <source>
        <dbReference type="ARBA" id="ARBA00022679"/>
    </source>
</evidence>
<organism evidence="11 12">
    <name type="scientific">Streptomyces monticola</name>
    <dbReference type="NCBI Taxonomy" id="2666263"/>
    <lineage>
        <taxon>Bacteria</taxon>
        <taxon>Bacillati</taxon>
        <taxon>Actinomycetota</taxon>
        <taxon>Actinomycetes</taxon>
        <taxon>Kitasatosporales</taxon>
        <taxon>Streptomycetaceae</taxon>
        <taxon>Streptomyces</taxon>
    </lineage>
</organism>
<keyword evidence="5" id="KW-0028">Amino-acid biosynthesis</keyword>
<dbReference type="EC" id="2.6.1.9" evidence="3"/>
<dbReference type="InterPro" id="IPR015421">
    <property type="entry name" value="PyrdxlP-dep_Trfase_major"/>
</dbReference>
<keyword evidence="8" id="KW-0368">Histidine biosynthesis</keyword>
<evidence type="ECO:0000256" key="8">
    <source>
        <dbReference type="ARBA" id="ARBA00023102"/>
    </source>
</evidence>
<dbReference type="InterPro" id="IPR004839">
    <property type="entry name" value="Aminotransferase_I/II_large"/>
</dbReference>
<evidence type="ECO:0000256" key="7">
    <source>
        <dbReference type="ARBA" id="ARBA00022898"/>
    </source>
</evidence>
<evidence type="ECO:0000313" key="12">
    <source>
        <dbReference type="Proteomes" id="UP001596523"/>
    </source>
</evidence>
<evidence type="ECO:0000256" key="3">
    <source>
        <dbReference type="ARBA" id="ARBA00012748"/>
    </source>
</evidence>
<dbReference type="GO" id="GO:0008483">
    <property type="term" value="F:transaminase activity"/>
    <property type="evidence" value="ECO:0007669"/>
    <property type="project" value="UniProtKB-KW"/>
</dbReference>
<keyword evidence="6" id="KW-0808">Transferase</keyword>